<dbReference type="PANTHER" id="PTHR30290">
    <property type="entry name" value="PERIPLASMIC BINDING COMPONENT OF ABC TRANSPORTER"/>
    <property type="match status" value="1"/>
</dbReference>
<evidence type="ECO:0000256" key="3">
    <source>
        <dbReference type="ARBA" id="ARBA00022448"/>
    </source>
</evidence>
<dbReference type="CDD" id="cd00995">
    <property type="entry name" value="PBP2_NikA_DppA_OppA_like"/>
    <property type="match status" value="1"/>
</dbReference>
<evidence type="ECO:0000256" key="2">
    <source>
        <dbReference type="ARBA" id="ARBA00005695"/>
    </source>
</evidence>
<protein>
    <submittedName>
        <fullName evidence="6">Peptide transport periplasmic protein SapA</fullName>
    </submittedName>
</protein>
<comment type="similarity">
    <text evidence="2">Belongs to the bacterial solute-binding protein 5 family.</text>
</comment>
<proteinExistence type="inferred from homology"/>
<feature type="domain" description="Solute-binding protein family 5" evidence="5">
    <location>
        <begin position="79"/>
        <end position="406"/>
    </location>
</feature>
<dbReference type="InterPro" id="IPR039424">
    <property type="entry name" value="SBP_5"/>
</dbReference>
<keyword evidence="3" id="KW-0813">Transport</keyword>
<comment type="caution">
    <text evidence="6">The sequence shown here is derived from an EMBL/GenBank/DDBJ whole genome shotgun (WGS) entry which is preliminary data.</text>
</comment>
<comment type="subcellular location">
    <subcellularLocation>
        <location evidence="1">Cell envelope</location>
    </subcellularLocation>
</comment>
<gene>
    <name evidence="6" type="ORF">DB30_03880</name>
</gene>
<dbReference type="AlphaFoldDB" id="A0A0C1ZP53"/>
<dbReference type="SUPFAM" id="SSF53850">
    <property type="entry name" value="Periplasmic binding protein-like II"/>
    <property type="match status" value="1"/>
</dbReference>
<accession>A0A0C1ZP53</accession>
<dbReference type="Gene3D" id="3.40.190.10">
    <property type="entry name" value="Periplasmic binding protein-like II"/>
    <property type="match status" value="1"/>
</dbReference>
<keyword evidence="4" id="KW-0732">Signal</keyword>
<evidence type="ECO:0000259" key="5">
    <source>
        <dbReference type="Pfam" id="PF00496"/>
    </source>
</evidence>
<evidence type="ECO:0000313" key="6">
    <source>
        <dbReference type="EMBL" id="KIG19324.1"/>
    </source>
</evidence>
<dbReference type="InterPro" id="IPR030678">
    <property type="entry name" value="Peptide/Ni-bd"/>
</dbReference>
<dbReference type="RefSeq" id="WP_052546236.1">
    <property type="nucleotide sequence ID" value="NZ_JMCC02000003.1"/>
</dbReference>
<dbReference type="PIRSF" id="PIRSF002741">
    <property type="entry name" value="MppA"/>
    <property type="match status" value="1"/>
</dbReference>
<dbReference type="EMBL" id="JMCC02000003">
    <property type="protein sequence ID" value="KIG19324.1"/>
    <property type="molecule type" value="Genomic_DNA"/>
</dbReference>
<dbReference type="Pfam" id="PF00496">
    <property type="entry name" value="SBP_bac_5"/>
    <property type="match status" value="1"/>
</dbReference>
<name>A0A0C1ZP53_9BACT</name>
<dbReference type="GO" id="GO:0030288">
    <property type="term" value="C:outer membrane-bounded periplasmic space"/>
    <property type="evidence" value="ECO:0007669"/>
    <property type="project" value="UniProtKB-ARBA"/>
</dbReference>
<reference evidence="6 7" key="1">
    <citation type="submission" date="2014-12" db="EMBL/GenBank/DDBJ databases">
        <title>Genome assembly of Enhygromyxa salina DSM 15201.</title>
        <authorList>
            <person name="Sharma G."/>
            <person name="Subramanian S."/>
        </authorList>
    </citation>
    <scope>NUCLEOTIDE SEQUENCE [LARGE SCALE GENOMIC DNA]</scope>
    <source>
        <strain evidence="6 7">DSM 15201</strain>
    </source>
</reference>
<evidence type="ECO:0000313" key="7">
    <source>
        <dbReference type="Proteomes" id="UP000031599"/>
    </source>
</evidence>
<dbReference type="Proteomes" id="UP000031599">
    <property type="component" value="Unassembled WGS sequence"/>
</dbReference>
<dbReference type="InterPro" id="IPR000914">
    <property type="entry name" value="SBP_5_dom"/>
</dbReference>
<dbReference type="GO" id="GO:0015833">
    <property type="term" value="P:peptide transport"/>
    <property type="evidence" value="ECO:0007669"/>
    <property type="project" value="TreeGrafter"/>
</dbReference>
<dbReference type="PANTHER" id="PTHR30290:SF10">
    <property type="entry name" value="PERIPLASMIC OLIGOPEPTIDE-BINDING PROTEIN-RELATED"/>
    <property type="match status" value="1"/>
</dbReference>
<evidence type="ECO:0000256" key="1">
    <source>
        <dbReference type="ARBA" id="ARBA00004196"/>
    </source>
</evidence>
<dbReference type="GO" id="GO:1904680">
    <property type="term" value="F:peptide transmembrane transporter activity"/>
    <property type="evidence" value="ECO:0007669"/>
    <property type="project" value="TreeGrafter"/>
</dbReference>
<dbReference type="GO" id="GO:0043190">
    <property type="term" value="C:ATP-binding cassette (ABC) transporter complex"/>
    <property type="evidence" value="ECO:0007669"/>
    <property type="project" value="InterPro"/>
</dbReference>
<organism evidence="6 7">
    <name type="scientific">Enhygromyxa salina</name>
    <dbReference type="NCBI Taxonomy" id="215803"/>
    <lineage>
        <taxon>Bacteria</taxon>
        <taxon>Pseudomonadati</taxon>
        <taxon>Myxococcota</taxon>
        <taxon>Polyangia</taxon>
        <taxon>Nannocystales</taxon>
        <taxon>Nannocystaceae</taxon>
        <taxon>Enhygromyxa</taxon>
    </lineage>
</organism>
<dbReference type="Gene3D" id="3.10.105.10">
    <property type="entry name" value="Dipeptide-binding Protein, Domain 3"/>
    <property type="match status" value="1"/>
</dbReference>
<evidence type="ECO:0000256" key="4">
    <source>
        <dbReference type="ARBA" id="ARBA00022729"/>
    </source>
</evidence>
<sequence>MSRTSKTNEADPTTLRVGLLGGWGGLDPWEAQDLSGVIVRNQCFETLYTRTDGKIVPDSRYLAHELRLETIALTGMPRYSLRLVDDLSFSDGTAVQPEDVAASLQHVAPLRAVSKVNAAGGRRVQFNCLERDVVLEPHLAQIWSVIGKRGAKHWIGTGPYAIVEENIASAGKVLTLERNPHWLAGSRARPSIERIEFWAYPLDEDNKPGKLREALESGEIDFTMMLPREVAKGLQGVRKVYQPGQSTAFLAFGCRRPWLRDPAVRRALSAAIDPWAIARTSHDNPAAFAARGLLPPALAPSRRSLPSYGEEIAAKALAEIADKPTSLRMLVVWGPRPYLPDPMGVANVIAEQFGVLGIGVIIQQADSPERFFDAVRRGEHDLILSGYIAETPEPVEFLSALLSSKRIPRAGTPMASTTNLGGYADPEMDRRLAAAQREPAELGAVIELFEEQWPLVPLMYGASVAVHSWRVRDFEMDPRGIPSFADLRLD</sequence>